<reference evidence="1 2" key="1">
    <citation type="submission" date="2024-10" db="EMBL/GenBank/DDBJ databases">
        <title>The Natural Products Discovery Center: Release of the First 8490 Sequenced Strains for Exploring Actinobacteria Biosynthetic Diversity.</title>
        <authorList>
            <person name="Kalkreuter E."/>
            <person name="Kautsar S.A."/>
            <person name="Yang D."/>
            <person name="Bader C.D."/>
            <person name="Teijaro C.N."/>
            <person name="Fluegel L."/>
            <person name="Davis C.M."/>
            <person name="Simpson J.R."/>
            <person name="Lauterbach L."/>
            <person name="Steele A.D."/>
            <person name="Gui C."/>
            <person name="Meng S."/>
            <person name="Li G."/>
            <person name="Viehrig K."/>
            <person name="Ye F."/>
            <person name="Su P."/>
            <person name="Kiefer A.F."/>
            <person name="Nichols A."/>
            <person name="Cepeda A.J."/>
            <person name="Yan W."/>
            <person name="Fan B."/>
            <person name="Jiang Y."/>
            <person name="Adhikari A."/>
            <person name="Zheng C.-J."/>
            <person name="Schuster L."/>
            <person name="Cowan T.M."/>
            <person name="Smanski M.J."/>
            <person name="Chevrette M.G."/>
            <person name="De Carvalho L.P.S."/>
            <person name="Shen B."/>
        </authorList>
    </citation>
    <scope>NUCLEOTIDE SEQUENCE [LARGE SCALE GENOMIC DNA]</scope>
    <source>
        <strain evidence="1 2">NPDC001281</strain>
    </source>
</reference>
<dbReference type="Proteomes" id="UP001602119">
    <property type="component" value="Unassembled WGS sequence"/>
</dbReference>
<evidence type="ECO:0000313" key="2">
    <source>
        <dbReference type="Proteomes" id="UP001602119"/>
    </source>
</evidence>
<dbReference type="RefSeq" id="WP_387346334.1">
    <property type="nucleotide sequence ID" value="NZ_JBIAXI010000026.1"/>
</dbReference>
<dbReference type="EMBL" id="JBIAXI010000026">
    <property type="protein sequence ID" value="MFF4777834.1"/>
    <property type="molecule type" value="Genomic_DNA"/>
</dbReference>
<evidence type="ECO:0000313" key="1">
    <source>
        <dbReference type="EMBL" id="MFF4777834.1"/>
    </source>
</evidence>
<keyword evidence="2" id="KW-1185">Reference proteome</keyword>
<protein>
    <submittedName>
        <fullName evidence="1">Uncharacterized protein</fullName>
    </submittedName>
</protein>
<gene>
    <name evidence="1" type="ORF">ACFY05_33910</name>
</gene>
<name>A0ABW6VJ95_MICFU</name>
<sequence length="132" mass="14445">MRSEPRELSRIALAVALRTGGRVLSVEAADAGRSFHAARLRRRGGEFEILAHALLPLLALAEARGDGDMTLAFRDLQGVEPTGWTPYRLLSADELGTPIDRADLGELSAGELEQIRYWGPGTVGEVLFNFWD</sequence>
<accession>A0ABW6VJ95</accession>
<proteinExistence type="predicted"/>
<comment type="caution">
    <text evidence="1">The sequence shown here is derived from an EMBL/GenBank/DDBJ whole genome shotgun (WGS) entry which is preliminary data.</text>
</comment>
<organism evidence="1 2">
    <name type="scientific">Microtetraspora fusca</name>
    <dbReference type="NCBI Taxonomy" id="1997"/>
    <lineage>
        <taxon>Bacteria</taxon>
        <taxon>Bacillati</taxon>
        <taxon>Actinomycetota</taxon>
        <taxon>Actinomycetes</taxon>
        <taxon>Streptosporangiales</taxon>
        <taxon>Streptosporangiaceae</taxon>
        <taxon>Microtetraspora</taxon>
    </lineage>
</organism>